<evidence type="ECO:0000256" key="3">
    <source>
        <dbReference type="ARBA" id="ARBA00022691"/>
    </source>
</evidence>
<dbReference type="InterPro" id="IPR007848">
    <property type="entry name" value="Small_mtfrase_dom"/>
</dbReference>
<evidence type="ECO:0000259" key="6">
    <source>
        <dbReference type="Pfam" id="PF05175"/>
    </source>
</evidence>
<dbReference type="Gene3D" id="3.40.50.150">
    <property type="entry name" value="Vaccinia Virus protein VP39"/>
    <property type="match status" value="1"/>
</dbReference>
<protein>
    <recommendedName>
        <fullName evidence="5">Release factor glutamine methyltransferase</fullName>
        <shortName evidence="5">RF MTase</shortName>
        <ecNumber evidence="5">2.1.1.297</ecNumber>
    </recommendedName>
    <alternativeName>
        <fullName evidence="5">N5-glutamine methyltransferase PrmC</fullName>
    </alternativeName>
    <alternativeName>
        <fullName evidence="5">Protein-(glutamine-N5) MTase PrmC</fullName>
    </alternativeName>
    <alternativeName>
        <fullName evidence="5">Protein-glutamine N-methyltransferase PrmC</fullName>
    </alternativeName>
</protein>
<evidence type="ECO:0000256" key="2">
    <source>
        <dbReference type="ARBA" id="ARBA00022679"/>
    </source>
</evidence>
<dbReference type="HAMAP" id="MF_02126">
    <property type="entry name" value="RF_methyltr_PrmC"/>
    <property type="match status" value="1"/>
</dbReference>
<feature type="domain" description="Release factor glutamine methyltransferase N-terminal" evidence="7">
    <location>
        <begin position="10"/>
        <end position="82"/>
    </location>
</feature>
<evidence type="ECO:0000256" key="1">
    <source>
        <dbReference type="ARBA" id="ARBA00022603"/>
    </source>
</evidence>
<dbReference type="PANTHER" id="PTHR18895">
    <property type="entry name" value="HEMK METHYLTRANSFERASE"/>
    <property type="match status" value="1"/>
</dbReference>
<gene>
    <name evidence="5" type="primary">prmC</name>
    <name evidence="8" type="ORF">A8708_34445</name>
</gene>
<dbReference type="EMBL" id="LYPB01000089">
    <property type="protein sequence ID" value="OAS14596.1"/>
    <property type="molecule type" value="Genomic_DNA"/>
</dbReference>
<comment type="function">
    <text evidence="5">Methylates the class 1 translation termination release factors RF1/PrfA and RF2/PrfB on the glutamine residue of the universally conserved GGQ motif.</text>
</comment>
<feature type="binding site" evidence="5">
    <location>
        <position position="153"/>
    </location>
    <ligand>
        <name>S-adenosyl-L-methionine</name>
        <dbReference type="ChEBI" id="CHEBI:59789"/>
    </ligand>
</feature>
<feature type="binding site" evidence="5">
    <location>
        <position position="199"/>
    </location>
    <ligand>
        <name>S-adenosyl-L-methionine</name>
        <dbReference type="ChEBI" id="CHEBI:59789"/>
    </ligand>
</feature>
<dbReference type="GO" id="GO:0102559">
    <property type="term" value="F:peptide chain release factor N(5)-glutamine methyltransferase activity"/>
    <property type="evidence" value="ECO:0007669"/>
    <property type="project" value="UniProtKB-EC"/>
</dbReference>
<comment type="similarity">
    <text evidence="5">Belongs to the protein N5-glutamine methyltransferase family. PrmC subfamily.</text>
</comment>
<dbReference type="Gene3D" id="1.10.8.10">
    <property type="entry name" value="DNA helicase RuvA subunit, C-terminal domain"/>
    <property type="match status" value="1"/>
</dbReference>
<feature type="binding site" evidence="5">
    <location>
        <begin position="130"/>
        <end position="134"/>
    </location>
    <ligand>
        <name>S-adenosyl-L-methionine</name>
        <dbReference type="ChEBI" id="CHEBI:59789"/>
    </ligand>
</feature>
<comment type="caution">
    <text evidence="8">The sequence shown here is derived from an EMBL/GenBank/DDBJ whole genome shotgun (WGS) entry which is preliminary data.</text>
</comment>
<keyword evidence="3 5" id="KW-0949">S-adenosyl-L-methionine</keyword>
<evidence type="ECO:0000313" key="8">
    <source>
        <dbReference type="EMBL" id="OAS14596.1"/>
    </source>
</evidence>
<keyword evidence="1 5" id="KW-0489">Methyltransferase</keyword>
<dbReference type="STRING" id="1850517.A8708_34445"/>
<dbReference type="InterPro" id="IPR019874">
    <property type="entry name" value="RF_methyltr_PrmC"/>
</dbReference>
<dbReference type="Pfam" id="PF17827">
    <property type="entry name" value="PrmC_N"/>
    <property type="match status" value="1"/>
</dbReference>
<dbReference type="PROSITE" id="PS00092">
    <property type="entry name" value="N6_MTASE"/>
    <property type="match status" value="1"/>
</dbReference>
<accession>A0A198A0Q3</accession>
<dbReference type="InterPro" id="IPR002052">
    <property type="entry name" value="DNA_methylase_N6_adenine_CS"/>
</dbReference>
<comment type="caution">
    <text evidence="5">Lacks conserved residue(s) required for the propagation of feature annotation.</text>
</comment>
<dbReference type="SUPFAM" id="SSF53335">
    <property type="entry name" value="S-adenosyl-L-methionine-dependent methyltransferases"/>
    <property type="match status" value="1"/>
</dbReference>
<dbReference type="EC" id="2.1.1.297" evidence="5"/>
<comment type="catalytic activity">
    <reaction evidence="4 5">
        <text>L-glutaminyl-[peptide chain release factor] + S-adenosyl-L-methionine = N(5)-methyl-L-glutaminyl-[peptide chain release factor] + S-adenosyl-L-homocysteine + H(+)</text>
        <dbReference type="Rhea" id="RHEA:42896"/>
        <dbReference type="Rhea" id="RHEA-COMP:10271"/>
        <dbReference type="Rhea" id="RHEA-COMP:10272"/>
        <dbReference type="ChEBI" id="CHEBI:15378"/>
        <dbReference type="ChEBI" id="CHEBI:30011"/>
        <dbReference type="ChEBI" id="CHEBI:57856"/>
        <dbReference type="ChEBI" id="CHEBI:59789"/>
        <dbReference type="ChEBI" id="CHEBI:61891"/>
        <dbReference type="EC" id="2.1.1.297"/>
    </reaction>
</comment>
<organism evidence="8 9">
    <name type="scientific">Paenibacillus oryzisoli</name>
    <dbReference type="NCBI Taxonomy" id="1850517"/>
    <lineage>
        <taxon>Bacteria</taxon>
        <taxon>Bacillati</taxon>
        <taxon>Bacillota</taxon>
        <taxon>Bacilli</taxon>
        <taxon>Bacillales</taxon>
        <taxon>Paenibacillaceae</taxon>
        <taxon>Paenibacillus</taxon>
    </lineage>
</organism>
<keyword evidence="2 5" id="KW-0808">Transferase</keyword>
<evidence type="ECO:0000256" key="5">
    <source>
        <dbReference type="HAMAP-Rule" id="MF_02126"/>
    </source>
</evidence>
<name>A0A198A0Q3_9BACL</name>
<dbReference type="InterPro" id="IPR004556">
    <property type="entry name" value="HemK-like"/>
</dbReference>
<dbReference type="Pfam" id="PF05175">
    <property type="entry name" value="MTS"/>
    <property type="match status" value="1"/>
</dbReference>
<dbReference type="OrthoDB" id="9800643at2"/>
<dbReference type="NCBIfam" id="TIGR00536">
    <property type="entry name" value="hemK_fam"/>
    <property type="match status" value="1"/>
</dbReference>
<dbReference type="NCBIfam" id="TIGR03534">
    <property type="entry name" value="RF_mod_PrmC"/>
    <property type="match status" value="1"/>
</dbReference>
<evidence type="ECO:0000256" key="4">
    <source>
        <dbReference type="ARBA" id="ARBA00048391"/>
    </source>
</evidence>
<dbReference type="Proteomes" id="UP000078454">
    <property type="component" value="Unassembled WGS sequence"/>
</dbReference>
<proteinExistence type="inferred from homology"/>
<sequence>MTTANMSVREAFVKASSFLAEQGVAEASSCTELLLQHLLGGCTRTELLFRWWQEQMPEELVATWDQLVARKAAGEPVQYITGEQDFFGLPFEVSPAVLIPRPETELLVEAMLHEGSRLFPQGAPLLADVGTGSGIIPVTIAHARPAWRVAASDISAAALEMARKNAQRHEVAARIEWLEGDLLEPYIERGLAPDMVVSNPPYIPDGDLPALMPEVRLFEPHTALFGGIEGLDLYRRMISQLRRLPRIPTVVGFEVGIGQAEAVAALLRAAADWTEIRFVQDLQGIDRHVIAIRSPE</sequence>
<dbReference type="InterPro" id="IPR029063">
    <property type="entry name" value="SAM-dependent_MTases_sf"/>
</dbReference>
<dbReference type="AlphaFoldDB" id="A0A198A0Q3"/>
<dbReference type="InterPro" id="IPR050320">
    <property type="entry name" value="N5-glutamine_MTase"/>
</dbReference>
<feature type="binding site" evidence="5">
    <location>
        <begin position="199"/>
        <end position="202"/>
    </location>
    <ligand>
        <name>substrate</name>
    </ligand>
</feature>
<dbReference type="CDD" id="cd02440">
    <property type="entry name" value="AdoMet_MTases"/>
    <property type="match status" value="1"/>
</dbReference>
<dbReference type="InterPro" id="IPR040758">
    <property type="entry name" value="PrmC_N"/>
</dbReference>
<reference evidence="8 9" key="1">
    <citation type="submission" date="2016-05" db="EMBL/GenBank/DDBJ databases">
        <title>Paenibacillus sp. 1ZS3-15 nov., isolated from the rhizosphere soil.</title>
        <authorList>
            <person name="Zhang X.X."/>
            <person name="Zhang J."/>
        </authorList>
    </citation>
    <scope>NUCLEOTIDE SEQUENCE [LARGE SCALE GENOMIC DNA]</scope>
    <source>
        <strain evidence="8 9">1ZS3-15</strain>
    </source>
</reference>
<dbReference type="GO" id="GO:0032259">
    <property type="term" value="P:methylation"/>
    <property type="evidence" value="ECO:0007669"/>
    <property type="project" value="UniProtKB-KW"/>
</dbReference>
<evidence type="ECO:0000313" key="9">
    <source>
        <dbReference type="Proteomes" id="UP000078454"/>
    </source>
</evidence>
<feature type="domain" description="Methyltransferase small" evidence="6">
    <location>
        <begin position="106"/>
        <end position="202"/>
    </location>
</feature>
<keyword evidence="9" id="KW-1185">Reference proteome</keyword>
<evidence type="ECO:0000259" key="7">
    <source>
        <dbReference type="Pfam" id="PF17827"/>
    </source>
</evidence>
<dbReference type="PANTHER" id="PTHR18895:SF74">
    <property type="entry name" value="MTRF1L RELEASE FACTOR GLUTAMINE METHYLTRANSFERASE"/>
    <property type="match status" value="1"/>
</dbReference>
<dbReference type="GO" id="GO:0003676">
    <property type="term" value="F:nucleic acid binding"/>
    <property type="evidence" value="ECO:0007669"/>
    <property type="project" value="InterPro"/>
</dbReference>